<reference evidence="2 3" key="1">
    <citation type="submission" date="2018-11" db="EMBL/GenBank/DDBJ databases">
        <title>Genome assembly of Steccherinum ochraceum LE-BIN_3174, the white-rot fungus of the Steccherinaceae family (The Residual Polyporoid clade, Polyporales, Basidiomycota).</title>
        <authorList>
            <person name="Fedorova T.V."/>
            <person name="Glazunova O.A."/>
            <person name="Landesman E.O."/>
            <person name="Moiseenko K.V."/>
            <person name="Psurtseva N.V."/>
            <person name="Savinova O.S."/>
            <person name="Shakhova N.V."/>
            <person name="Tyazhelova T.V."/>
            <person name="Vasina D.V."/>
        </authorList>
    </citation>
    <scope>NUCLEOTIDE SEQUENCE [LARGE SCALE GENOMIC DNA]</scope>
    <source>
        <strain evidence="2 3">LE-BIN_3174</strain>
    </source>
</reference>
<protein>
    <submittedName>
        <fullName evidence="2">Uncharacterized protein</fullName>
    </submittedName>
</protein>
<proteinExistence type="predicted"/>
<accession>A0A4R0RH37</accession>
<keyword evidence="3" id="KW-1185">Reference proteome</keyword>
<organism evidence="2 3">
    <name type="scientific">Steccherinum ochraceum</name>
    <dbReference type="NCBI Taxonomy" id="92696"/>
    <lineage>
        <taxon>Eukaryota</taxon>
        <taxon>Fungi</taxon>
        <taxon>Dikarya</taxon>
        <taxon>Basidiomycota</taxon>
        <taxon>Agaricomycotina</taxon>
        <taxon>Agaricomycetes</taxon>
        <taxon>Polyporales</taxon>
        <taxon>Steccherinaceae</taxon>
        <taxon>Steccherinum</taxon>
    </lineage>
</organism>
<gene>
    <name evidence="2" type="ORF">EIP91_011966</name>
</gene>
<evidence type="ECO:0000256" key="1">
    <source>
        <dbReference type="SAM" id="MobiDB-lite"/>
    </source>
</evidence>
<feature type="compositionally biased region" description="Polar residues" evidence="1">
    <location>
        <begin position="163"/>
        <end position="174"/>
    </location>
</feature>
<feature type="region of interest" description="Disordered" evidence="1">
    <location>
        <begin position="163"/>
        <end position="274"/>
    </location>
</feature>
<feature type="compositionally biased region" description="Polar residues" evidence="1">
    <location>
        <begin position="457"/>
        <end position="467"/>
    </location>
</feature>
<feature type="compositionally biased region" description="Acidic residues" evidence="1">
    <location>
        <begin position="234"/>
        <end position="253"/>
    </location>
</feature>
<evidence type="ECO:0000313" key="2">
    <source>
        <dbReference type="EMBL" id="TCD67780.1"/>
    </source>
</evidence>
<name>A0A4R0RH37_9APHY</name>
<dbReference type="EMBL" id="RWJN01000086">
    <property type="protein sequence ID" value="TCD67780.1"/>
    <property type="molecule type" value="Genomic_DNA"/>
</dbReference>
<dbReference type="Proteomes" id="UP000292702">
    <property type="component" value="Unassembled WGS sequence"/>
</dbReference>
<dbReference type="AlphaFoldDB" id="A0A4R0RH37"/>
<feature type="compositionally biased region" description="Polar residues" evidence="1">
    <location>
        <begin position="196"/>
        <end position="208"/>
    </location>
</feature>
<feature type="compositionally biased region" description="Polar residues" evidence="1">
    <location>
        <begin position="215"/>
        <end position="227"/>
    </location>
</feature>
<feature type="region of interest" description="Disordered" evidence="1">
    <location>
        <begin position="439"/>
        <end position="467"/>
    </location>
</feature>
<evidence type="ECO:0000313" key="3">
    <source>
        <dbReference type="Proteomes" id="UP000292702"/>
    </source>
</evidence>
<comment type="caution">
    <text evidence="2">The sequence shown here is derived from an EMBL/GenBank/DDBJ whole genome shotgun (WGS) entry which is preliminary data.</text>
</comment>
<sequence length="467" mass="50553">MPSAATEISRAAAVFLHELKEPLEEKDTVTVEWYAQAVTLLASAAPHFETWEHPELQSTIQAYRLAACKAADQEIPVLPPKAFRDAFGLAGVADDGRYYHREEEELKAMAKACSKEDLATKKAKREQIMRRWAQANVAAKLATEVGTKVTMSKITTKVISTASDVAPVASSSTRAGVKRSASGAALENGDHDRTLRNQNTTGEHSRSPSTKRARTTITRSMASSSGKQRALSVDESEDGEDASGTSEADDSEGEREVAKEASQTKQAAKNRVSVAKGPLEETKWARSQACYWPHPNNKWTSRVGNSKQLTEEDQAAVRDRRQLLASRNVAVLPPSPRLTSGADASEGLMPTLRAISVAVDKIRHRYMSNPSALAHFDALAYNAVGAVNHLSTLLASSKKLDDMGLLGDGELDDEDSDSEDVRVERMLKQILHFAGVSARVDHNSKSSSGGHEVSEPRSCSSTSGNMN</sequence>